<dbReference type="Pfam" id="PF14386">
    <property type="entry name" value="DUF4417"/>
    <property type="match status" value="1"/>
</dbReference>
<reference evidence="1 2" key="1">
    <citation type="submission" date="2018-08" db="EMBL/GenBank/DDBJ databases">
        <title>A genome reference for cultivated species of the human gut microbiota.</title>
        <authorList>
            <person name="Zou Y."/>
            <person name="Xue W."/>
            <person name="Luo G."/>
        </authorList>
    </citation>
    <scope>NUCLEOTIDE SEQUENCE [LARGE SCALE GENOMIC DNA]</scope>
    <source>
        <strain evidence="1 2">AM09-9</strain>
    </source>
</reference>
<proteinExistence type="predicted"/>
<dbReference type="InterPro" id="IPR025530">
    <property type="entry name" value="DUF4417"/>
</dbReference>
<sequence length="198" mass="23058">MVFDGVGEYGMPTLEPVDFDGDTEFIPFNFAATSKDREKKSIHFFIDDYQFIRLWNDPDRYIPMLQQFQYVFTPDFSLYTDFPKAVQIFNHYRKHWIGAYMQMYGVKVIPTIAWSTEDSYSWCFDGEPTGGTVAVSSVGCMQNKKSRELFLAGYKEMVKKLHPTKIIFYGQIPEECTGNVVRIKAFQEKFKEASCDGW</sequence>
<dbReference type="Proteomes" id="UP000285832">
    <property type="component" value="Unassembled WGS sequence"/>
</dbReference>
<accession>A0A415D8N8</accession>
<gene>
    <name evidence="1" type="ORF">DW116_02685</name>
</gene>
<dbReference type="EMBL" id="QRMI01000005">
    <property type="protein sequence ID" value="RHJ63335.1"/>
    <property type="molecule type" value="Genomic_DNA"/>
</dbReference>
<evidence type="ECO:0000313" key="2">
    <source>
        <dbReference type="Proteomes" id="UP000285832"/>
    </source>
</evidence>
<protein>
    <submittedName>
        <fullName evidence="1">DUF4417 domain-containing protein</fullName>
    </submittedName>
</protein>
<name>A0A415D8N8_9FIRM</name>
<organism evidence="1 2">
    <name type="scientific">[Ruminococcus] lactaris</name>
    <dbReference type="NCBI Taxonomy" id="46228"/>
    <lineage>
        <taxon>Bacteria</taxon>
        <taxon>Bacillati</taxon>
        <taxon>Bacillota</taxon>
        <taxon>Clostridia</taxon>
        <taxon>Lachnospirales</taxon>
        <taxon>Lachnospiraceae</taxon>
        <taxon>Mediterraneibacter</taxon>
    </lineage>
</organism>
<dbReference type="AlphaFoldDB" id="A0A415D8N8"/>
<evidence type="ECO:0000313" key="1">
    <source>
        <dbReference type="EMBL" id="RHJ63335.1"/>
    </source>
</evidence>
<comment type="caution">
    <text evidence="1">The sequence shown here is derived from an EMBL/GenBank/DDBJ whole genome shotgun (WGS) entry which is preliminary data.</text>
</comment>